<evidence type="ECO:0000313" key="10">
    <source>
        <dbReference type="Proteomes" id="UP000886845"/>
    </source>
</evidence>
<dbReference type="InterPro" id="IPR004659">
    <property type="entry name" value="RNase_E/G"/>
</dbReference>
<evidence type="ECO:0000256" key="1">
    <source>
        <dbReference type="ARBA" id="ARBA00001946"/>
    </source>
</evidence>
<dbReference type="CDD" id="cd04453">
    <property type="entry name" value="S1_RNase_E"/>
    <property type="match status" value="1"/>
</dbReference>
<evidence type="ECO:0000256" key="5">
    <source>
        <dbReference type="ARBA" id="ARBA00022801"/>
    </source>
</evidence>
<reference evidence="9" key="1">
    <citation type="submission" date="2020-10" db="EMBL/GenBank/DDBJ databases">
        <authorList>
            <person name="Gilroy R."/>
        </authorList>
    </citation>
    <scope>NUCLEOTIDE SEQUENCE</scope>
    <source>
        <strain evidence="9">35461</strain>
    </source>
</reference>
<dbReference type="InterPro" id="IPR012340">
    <property type="entry name" value="NA-bd_OB-fold"/>
</dbReference>
<sequence length="526" mass="59796">MFGWLFKRKTKKREIVVNVEKLETRVAVVENGRVEEFQVEHPMEERLVGCIFKGRIQNLEHDLQAAFVDIGLKKNAFLHYWDMLPDESGLLDEDEGGRQSRRRRISNEEIEKRFPPGSDIVVQVTKGPIGTKGPRVTANLSLPGRYLVMMPSAKATRGVSRKIADGKERLRLKKILDRLPLPPGVGIIVRTVGSGANQRAFCRDLRNILDVWGQLQANIKAKRAPACVYSEPDLVERVVRDWLTEDIDRVTIDDEAAYARIREVAGRISRRARRVIELYKGHLPIFDHYGVEAQMEAAFRRKVDLKSGGYLVIDETEALISIDVNTGRHRGSGSQEDAILEVNTEAVEEVARQMRLRNIGGLVVIDLIDMKSRKHQNQIYKAMKAALRRDRARTNVLPISELGLMEMTRQRQEESLLSQMYIDCPYCKGHGVIKSPLAISVDIQRQIAAVMRRFQGDPGETELQVLVSPSVMERLRNEDEQMLVEMQKRYSGKLTFKSEVARHPESFAILDKNGKVLYAVSESHAV</sequence>
<dbReference type="Gene3D" id="3.40.1260.20">
    <property type="entry name" value="Ribonuclease E, catalytic domain"/>
    <property type="match status" value="1"/>
</dbReference>
<evidence type="ECO:0000259" key="8">
    <source>
        <dbReference type="Pfam" id="PF10150"/>
    </source>
</evidence>
<dbReference type="EMBL" id="DVOR01000093">
    <property type="protein sequence ID" value="HIV09051.1"/>
    <property type="molecule type" value="Genomic_DNA"/>
</dbReference>
<dbReference type="PANTHER" id="PTHR30001">
    <property type="entry name" value="RIBONUCLEASE"/>
    <property type="match status" value="1"/>
</dbReference>
<keyword evidence="6" id="KW-0460">Magnesium</keyword>
<dbReference type="GO" id="GO:0005737">
    <property type="term" value="C:cytoplasm"/>
    <property type="evidence" value="ECO:0007669"/>
    <property type="project" value="TreeGrafter"/>
</dbReference>
<comment type="caution">
    <text evidence="9">The sequence shown here is derived from an EMBL/GenBank/DDBJ whole genome shotgun (WGS) entry which is preliminary data.</text>
</comment>
<dbReference type="SUPFAM" id="SSF50249">
    <property type="entry name" value="Nucleic acid-binding proteins"/>
    <property type="match status" value="1"/>
</dbReference>
<evidence type="ECO:0000313" key="9">
    <source>
        <dbReference type="EMBL" id="HIV09051.1"/>
    </source>
</evidence>
<dbReference type="Proteomes" id="UP000886845">
    <property type="component" value="Unassembled WGS sequence"/>
</dbReference>
<keyword evidence="2" id="KW-0540">Nuclease</keyword>
<dbReference type="PANTHER" id="PTHR30001:SF1">
    <property type="entry name" value="RIBONUCLEASE E_G-LIKE PROTEIN, CHLOROPLASTIC"/>
    <property type="match status" value="1"/>
</dbReference>
<feature type="domain" description="RNA-binding protein AU-1/Ribonuclease E/G" evidence="8">
    <location>
        <begin position="141"/>
        <end position="412"/>
    </location>
</feature>
<dbReference type="GO" id="GO:0016787">
    <property type="term" value="F:hydrolase activity"/>
    <property type="evidence" value="ECO:0007669"/>
    <property type="project" value="UniProtKB-KW"/>
</dbReference>
<reference evidence="9" key="2">
    <citation type="journal article" date="2021" name="PeerJ">
        <title>Extensive microbial diversity within the chicken gut microbiome revealed by metagenomics and culture.</title>
        <authorList>
            <person name="Gilroy R."/>
            <person name="Ravi A."/>
            <person name="Getino M."/>
            <person name="Pursley I."/>
            <person name="Horton D.L."/>
            <person name="Alikhan N.F."/>
            <person name="Baker D."/>
            <person name="Gharbi K."/>
            <person name="Hall N."/>
            <person name="Watson M."/>
            <person name="Adriaenssens E.M."/>
            <person name="Foster-Nyarko E."/>
            <person name="Jarju S."/>
            <person name="Secka A."/>
            <person name="Antonio M."/>
            <person name="Oren A."/>
            <person name="Chaudhuri R.R."/>
            <person name="La Ragione R."/>
            <person name="Hildebrand F."/>
            <person name="Pallen M.J."/>
        </authorList>
    </citation>
    <scope>NUCLEOTIDE SEQUENCE</scope>
    <source>
        <strain evidence="9">35461</strain>
    </source>
</reference>
<dbReference type="GO" id="GO:0004519">
    <property type="term" value="F:endonuclease activity"/>
    <property type="evidence" value="ECO:0007669"/>
    <property type="project" value="UniProtKB-KW"/>
</dbReference>
<evidence type="ECO:0000256" key="7">
    <source>
        <dbReference type="ARBA" id="ARBA00022884"/>
    </source>
</evidence>
<evidence type="ECO:0000256" key="4">
    <source>
        <dbReference type="ARBA" id="ARBA00022759"/>
    </source>
</evidence>
<dbReference type="Pfam" id="PF10150">
    <property type="entry name" value="RNase_E_G"/>
    <property type="match status" value="1"/>
</dbReference>
<keyword evidence="5" id="KW-0378">Hydrolase</keyword>
<dbReference type="GO" id="GO:0046872">
    <property type="term" value="F:metal ion binding"/>
    <property type="evidence" value="ECO:0007669"/>
    <property type="project" value="UniProtKB-KW"/>
</dbReference>
<gene>
    <name evidence="9" type="ORF">IAC79_02915</name>
</gene>
<evidence type="ECO:0000256" key="6">
    <source>
        <dbReference type="ARBA" id="ARBA00022842"/>
    </source>
</evidence>
<keyword evidence="7" id="KW-0694">RNA-binding</keyword>
<dbReference type="GO" id="GO:0003723">
    <property type="term" value="F:RNA binding"/>
    <property type="evidence" value="ECO:0007669"/>
    <property type="project" value="UniProtKB-KW"/>
</dbReference>
<organism evidence="9 10">
    <name type="scientific">Candidatus Spyradenecus faecavium</name>
    <dbReference type="NCBI Taxonomy" id="2840947"/>
    <lineage>
        <taxon>Bacteria</taxon>
        <taxon>Pseudomonadati</taxon>
        <taxon>Lentisphaerota</taxon>
        <taxon>Lentisphaeria</taxon>
        <taxon>Lentisphaerales</taxon>
        <taxon>Lentisphaeraceae</taxon>
        <taxon>Lentisphaeraceae incertae sedis</taxon>
        <taxon>Candidatus Spyradenecus</taxon>
    </lineage>
</organism>
<dbReference type="Gene3D" id="2.40.50.140">
    <property type="entry name" value="Nucleic acid-binding proteins"/>
    <property type="match status" value="1"/>
</dbReference>
<accession>A0A9D1NMX8</accession>
<dbReference type="InterPro" id="IPR019307">
    <property type="entry name" value="RNA-bd_AU-1/RNase_E/G"/>
</dbReference>
<name>A0A9D1NMX8_9BACT</name>
<dbReference type="GO" id="GO:0004540">
    <property type="term" value="F:RNA nuclease activity"/>
    <property type="evidence" value="ECO:0007669"/>
    <property type="project" value="InterPro"/>
</dbReference>
<dbReference type="AlphaFoldDB" id="A0A9D1NMX8"/>
<dbReference type="NCBIfam" id="TIGR00757">
    <property type="entry name" value="RNaseEG"/>
    <property type="match status" value="1"/>
</dbReference>
<proteinExistence type="predicted"/>
<keyword evidence="4" id="KW-0255">Endonuclease</keyword>
<evidence type="ECO:0000256" key="2">
    <source>
        <dbReference type="ARBA" id="ARBA00022722"/>
    </source>
</evidence>
<comment type="cofactor">
    <cofactor evidence="1">
        <name>Mg(2+)</name>
        <dbReference type="ChEBI" id="CHEBI:18420"/>
    </cofactor>
</comment>
<protein>
    <submittedName>
        <fullName evidence="9">Rne/Rng family ribonuclease</fullName>
    </submittedName>
</protein>
<keyword evidence="3" id="KW-0479">Metal-binding</keyword>
<dbReference type="GO" id="GO:0006364">
    <property type="term" value="P:rRNA processing"/>
    <property type="evidence" value="ECO:0007669"/>
    <property type="project" value="TreeGrafter"/>
</dbReference>
<evidence type="ECO:0000256" key="3">
    <source>
        <dbReference type="ARBA" id="ARBA00022723"/>
    </source>
</evidence>